<dbReference type="AlphaFoldDB" id="A0A0A9G4K6"/>
<dbReference type="EMBL" id="GBRH01179487">
    <property type="protein sequence ID" value="JAE18409.1"/>
    <property type="molecule type" value="Transcribed_RNA"/>
</dbReference>
<reference evidence="1" key="2">
    <citation type="journal article" date="2015" name="Data Brief">
        <title>Shoot transcriptome of the giant reed, Arundo donax.</title>
        <authorList>
            <person name="Barrero R.A."/>
            <person name="Guerrero F.D."/>
            <person name="Moolhuijzen P."/>
            <person name="Goolsby J.A."/>
            <person name="Tidwell J."/>
            <person name="Bellgard S.E."/>
            <person name="Bellgard M.I."/>
        </authorList>
    </citation>
    <scope>NUCLEOTIDE SEQUENCE</scope>
    <source>
        <tissue evidence="1">Shoot tissue taken approximately 20 cm above the soil surface</tissue>
    </source>
</reference>
<name>A0A0A9G4K6_ARUDO</name>
<accession>A0A0A9G4K6</accession>
<evidence type="ECO:0000313" key="1">
    <source>
        <dbReference type="EMBL" id="JAE18409.1"/>
    </source>
</evidence>
<protein>
    <submittedName>
        <fullName evidence="1">Uncharacterized protein</fullName>
    </submittedName>
</protein>
<sequence>MQQSVNTPYLKAKFLDTTVSQQLVAGPFYSLTICIKLSKIPFF</sequence>
<reference evidence="1" key="1">
    <citation type="submission" date="2014-09" db="EMBL/GenBank/DDBJ databases">
        <authorList>
            <person name="Magalhaes I.L.F."/>
            <person name="Oliveira U."/>
            <person name="Santos F.R."/>
            <person name="Vidigal T.H.D.A."/>
            <person name="Brescovit A.D."/>
            <person name="Santos A.J."/>
        </authorList>
    </citation>
    <scope>NUCLEOTIDE SEQUENCE</scope>
    <source>
        <tissue evidence="1">Shoot tissue taken approximately 20 cm above the soil surface</tissue>
    </source>
</reference>
<proteinExistence type="predicted"/>
<organism evidence="1">
    <name type="scientific">Arundo donax</name>
    <name type="common">Giant reed</name>
    <name type="synonym">Donax arundinaceus</name>
    <dbReference type="NCBI Taxonomy" id="35708"/>
    <lineage>
        <taxon>Eukaryota</taxon>
        <taxon>Viridiplantae</taxon>
        <taxon>Streptophyta</taxon>
        <taxon>Embryophyta</taxon>
        <taxon>Tracheophyta</taxon>
        <taxon>Spermatophyta</taxon>
        <taxon>Magnoliopsida</taxon>
        <taxon>Liliopsida</taxon>
        <taxon>Poales</taxon>
        <taxon>Poaceae</taxon>
        <taxon>PACMAD clade</taxon>
        <taxon>Arundinoideae</taxon>
        <taxon>Arundineae</taxon>
        <taxon>Arundo</taxon>
    </lineage>
</organism>